<dbReference type="SUPFAM" id="SSF53756">
    <property type="entry name" value="UDP-Glycosyltransferase/glycogen phosphorylase"/>
    <property type="match status" value="1"/>
</dbReference>
<dbReference type="InterPro" id="IPR001296">
    <property type="entry name" value="Glyco_trans_1"/>
</dbReference>
<dbReference type="EMBL" id="CP011390">
    <property type="protein sequence ID" value="ANE52958.1"/>
    <property type="molecule type" value="Genomic_DNA"/>
</dbReference>
<gene>
    <name evidence="3" type="ORF">SY85_23260</name>
</gene>
<organism evidence="3 4">
    <name type="scientific">Flavisolibacter tropicus</name>
    <dbReference type="NCBI Taxonomy" id="1492898"/>
    <lineage>
        <taxon>Bacteria</taxon>
        <taxon>Pseudomonadati</taxon>
        <taxon>Bacteroidota</taxon>
        <taxon>Chitinophagia</taxon>
        <taxon>Chitinophagales</taxon>
        <taxon>Chitinophagaceae</taxon>
        <taxon>Flavisolibacter</taxon>
    </lineage>
</organism>
<evidence type="ECO:0000259" key="1">
    <source>
        <dbReference type="Pfam" id="PF00534"/>
    </source>
</evidence>
<evidence type="ECO:0000313" key="4">
    <source>
        <dbReference type="Proteomes" id="UP000077177"/>
    </source>
</evidence>
<dbReference type="PATRIC" id="fig|1492898.3.peg.5051"/>
<sequence length="329" mass="36947">MFPGSGELPYQTSFFHLNGKSKRRFNDIQAWRRLAQIIKEEKPDIIQANAGDTLKYAVFSKLLFRWKQPIVFRNASTISLYIKKGLVKKWNGFFFKHAAKIISVSNVSANDFAMVYPQYKHKITTIPIGIESQNSPEGSNSQLNPQSTYSYPTLAHVGGFTHEKNHTGLISIFEQLIQKHPSAKLHLVGDGPLRTKVEALVKEKNLQESVLFHGFQNNAMDYIRNADVLLLPSLIEGLPGVILEAFFCRTPVVAYNVGGIKEVVIPEQTGYLVPKGDEQEFVISVEKALHKGSKNSMIIDNAYQLVTSKYLNTQIAQEFLNVYTSVIAA</sequence>
<protein>
    <recommendedName>
        <fullName evidence="5">Glycosyl transferase family 1 domain-containing protein</fullName>
    </recommendedName>
</protein>
<dbReference type="PANTHER" id="PTHR12526">
    <property type="entry name" value="GLYCOSYLTRANSFERASE"/>
    <property type="match status" value="1"/>
</dbReference>
<dbReference type="KEGG" id="fla:SY85_23260"/>
<accession>A0A172U1A2</accession>
<reference evidence="4" key="1">
    <citation type="submission" date="2015-01" db="EMBL/GenBank/DDBJ databases">
        <title>Flavisolibacter sp./LCS9/ whole genome sequencing.</title>
        <authorList>
            <person name="Kim M.K."/>
            <person name="Srinivasan S."/>
            <person name="Lee J.-J."/>
        </authorList>
    </citation>
    <scope>NUCLEOTIDE SEQUENCE [LARGE SCALE GENOMIC DNA]</scope>
    <source>
        <strain evidence="4">LCS9</strain>
    </source>
</reference>
<dbReference type="AlphaFoldDB" id="A0A172U1A2"/>
<keyword evidence="4" id="KW-1185">Reference proteome</keyword>
<dbReference type="InterPro" id="IPR028098">
    <property type="entry name" value="Glyco_trans_4-like_N"/>
</dbReference>
<dbReference type="GO" id="GO:0016757">
    <property type="term" value="F:glycosyltransferase activity"/>
    <property type="evidence" value="ECO:0007669"/>
    <property type="project" value="InterPro"/>
</dbReference>
<feature type="domain" description="Glycosyltransferase subfamily 4-like N-terminal" evidence="2">
    <location>
        <begin position="20"/>
        <end position="131"/>
    </location>
</feature>
<dbReference type="PANTHER" id="PTHR12526:SF630">
    <property type="entry name" value="GLYCOSYLTRANSFERASE"/>
    <property type="match status" value="1"/>
</dbReference>
<dbReference type="CDD" id="cd03811">
    <property type="entry name" value="GT4_GT28_WabH-like"/>
    <property type="match status" value="1"/>
</dbReference>
<dbReference type="Gene3D" id="3.40.50.2000">
    <property type="entry name" value="Glycogen Phosphorylase B"/>
    <property type="match status" value="2"/>
</dbReference>
<dbReference type="Proteomes" id="UP000077177">
    <property type="component" value="Chromosome"/>
</dbReference>
<dbReference type="STRING" id="1492898.SY85_23260"/>
<evidence type="ECO:0008006" key="5">
    <source>
        <dbReference type="Google" id="ProtNLM"/>
    </source>
</evidence>
<feature type="domain" description="Glycosyl transferase family 1" evidence="1">
    <location>
        <begin position="152"/>
        <end position="304"/>
    </location>
</feature>
<evidence type="ECO:0000313" key="3">
    <source>
        <dbReference type="EMBL" id="ANE52958.1"/>
    </source>
</evidence>
<reference evidence="3 4" key="2">
    <citation type="journal article" date="2016" name="Int. J. Syst. Evol. Microbiol.">
        <title>Flavisolibacter tropicus sp. nov., isolated from tropical soil.</title>
        <authorList>
            <person name="Lee J.J."/>
            <person name="Kang M.S."/>
            <person name="Kim G.S."/>
            <person name="Lee C.S."/>
            <person name="Lim S."/>
            <person name="Lee J."/>
            <person name="Roh S.H."/>
            <person name="Kang H."/>
            <person name="Ha J.M."/>
            <person name="Bae S."/>
            <person name="Jung H.Y."/>
            <person name="Kim M.K."/>
        </authorList>
    </citation>
    <scope>NUCLEOTIDE SEQUENCE [LARGE SCALE GENOMIC DNA]</scope>
    <source>
        <strain evidence="3 4">LCS9</strain>
    </source>
</reference>
<proteinExistence type="predicted"/>
<name>A0A172U1A2_9BACT</name>
<evidence type="ECO:0000259" key="2">
    <source>
        <dbReference type="Pfam" id="PF13439"/>
    </source>
</evidence>
<dbReference type="Pfam" id="PF13439">
    <property type="entry name" value="Glyco_transf_4"/>
    <property type="match status" value="1"/>
</dbReference>
<dbReference type="Pfam" id="PF00534">
    <property type="entry name" value="Glycos_transf_1"/>
    <property type="match status" value="1"/>
</dbReference>